<organism evidence="1 2">
    <name type="scientific">Pistacia integerrima</name>
    <dbReference type="NCBI Taxonomy" id="434235"/>
    <lineage>
        <taxon>Eukaryota</taxon>
        <taxon>Viridiplantae</taxon>
        <taxon>Streptophyta</taxon>
        <taxon>Embryophyta</taxon>
        <taxon>Tracheophyta</taxon>
        <taxon>Spermatophyta</taxon>
        <taxon>Magnoliopsida</taxon>
        <taxon>eudicotyledons</taxon>
        <taxon>Gunneridae</taxon>
        <taxon>Pentapetalae</taxon>
        <taxon>rosids</taxon>
        <taxon>malvids</taxon>
        <taxon>Sapindales</taxon>
        <taxon>Anacardiaceae</taxon>
        <taxon>Pistacia</taxon>
    </lineage>
</organism>
<sequence>MSIRGSWQSFLQLLHRYRYTSTYNSPWHLPAGRVTVANLGHGFSMHQTQGLHLISNGNSGAWRKLDANMLKDDIDKVKPAPATPPPPRFNFALWAKWILGSILSLLLPFWKQKWEKLQKIEGGAEMVVEGIENVAEVVEKVADKVSTQMADKLHDNTKLQEAALLVERVSKATAQDAELTINFIHKVNALKEDLDDLETMVEPIVDKIVKHESEGK</sequence>
<proteinExistence type="predicted"/>
<comment type="caution">
    <text evidence="1">The sequence shown here is derived from an EMBL/GenBank/DDBJ whole genome shotgun (WGS) entry which is preliminary data.</text>
</comment>
<reference evidence="2" key="1">
    <citation type="journal article" date="2023" name="G3 (Bethesda)">
        <title>Genome assembly and association tests identify interacting loci associated with vigor, precocity, and sex in interspecific pistachio rootstocks.</title>
        <authorList>
            <person name="Palmer W."/>
            <person name="Jacygrad E."/>
            <person name="Sagayaradj S."/>
            <person name="Cavanaugh K."/>
            <person name="Han R."/>
            <person name="Bertier L."/>
            <person name="Beede B."/>
            <person name="Kafkas S."/>
            <person name="Golino D."/>
            <person name="Preece J."/>
            <person name="Michelmore R."/>
        </authorList>
    </citation>
    <scope>NUCLEOTIDE SEQUENCE [LARGE SCALE GENOMIC DNA]</scope>
</reference>
<keyword evidence="2" id="KW-1185">Reference proteome</keyword>
<dbReference type="Proteomes" id="UP001163603">
    <property type="component" value="Chromosome 14"/>
</dbReference>
<dbReference type="EMBL" id="CM047749">
    <property type="protein sequence ID" value="KAJ0011089.1"/>
    <property type="molecule type" value="Genomic_DNA"/>
</dbReference>
<gene>
    <name evidence="1" type="ORF">Pint_33396</name>
</gene>
<name>A0ACC0X7X0_9ROSI</name>
<evidence type="ECO:0000313" key="2">
    <source>
        <dbReference type="Proteomes" id="UP001163603"/>
    </source>
</evidence>
<accession>A0ACC0X7X0</accession>
<evidence type="ECO:0000313" key="1">
    <source>
        <dbReference type="EMBL" id="KAJ0011089.1"/>
    </source>
</evidence>
<protein>
    <submittedName>
        <fullName evidence="1">Uncharacterized protein</fullName>
    </submittedName>
</protein>